<keyword evidence="2" id="KW-1185">Reference proteome</keyword>
<protein>
    <submittedName>
        <fullName evidence="1">Uncharacterized protein</fullName>
    </submittedName>
</protein>
<evidence type="ECO:0000313" key="2">
    <source>
        <dbReference type="Proteomes" id="UP001419084"/>
    </source>
</evidence>
<gene>
    <name evidence="1" type="ORF">LAD12857_28900</name>
</gene>
<organism evidence="1 2">
    <name type="scientific">Lacrimispora amygdalina</name>
    <dbReference type="NCBI Taxonomy" id="253257"/>
    <lineage>
        <taxon>Bacteria</taxon>
        <taxon>Bacillati</taxon>
        <taxon>Bacillota</taxon>
        <taxon>Clostridia</taxon>
        <taxon>Lachnospirales</taxon>
        <taxon>Lachnospiraceae</taxon>
        <taxon>Lacrimispora</taxon>
    </lineage>
</organism>
<dbReference type="Proteomes" id="UP001419084">
    <property type="component" value="Unassembled WGS sequence"/>
</dbReference>
<comment type="caution">
    <text evidence="1">The sequence shown here is derived from an EMBL/GenBank/DDBJ whole genome shotgun (WGS) entry which is preliminary data.</text>
</comment>
<dbReference type="EMBL" id="BRPJ01000051">
    <property type="protein sequence ID" value="GLB30967.1"/>
    <property type="molecule type" value="Genomic_DNA"/>
</dbReference>
<name>A0ABQ5M832_9FIRM</name>
<evidence type="ECO:0000313" key="1">
    <source>
        <dbReference type="EMBL" id="GLB30967.1"/>
    </source>
</evidence>
<sequence length="44" mass="5065">MKIGEKEYHEIQIVTQDNELIISITDSDVIEKDGYKVVCIPENN</sequence>
<proteinExistence type="predicted"/>
<dbReference type="RefSeq" id="WP_346065530.1">
    <property type="nucleotide sequence ID" value="NZ_BRPJ01000051.1"/>
</dbReference>
<reference evidence="1 2" key="1">
    <citation type="journal article" date="2024" name="Int. J. Syst. Evol. Microbiol.">
        <title>Lacrimispora brassicae sp. nov. isolated from fermented cabbage, and proposal of Clostridium indicum Gundawar et al. 2019 and Clostridium methoxybenzovorans Mechichi et al. 1999 as heterotypic synonyms of Lacrimispora amygdalina (Parshina et al. 2003) Haas and Blanchard 2020 and Lacrimispora indolis (McClung and McCoy 1957) Haas and Blanchard 2020, respectively.</title>
        <authorList>
            <person name="Kobayashi H."/>
            <person name="Tanizawa Y."/>
            <person name="Sakamoto M."/>
            <person name="Ohkuma M."/>
            <person name="Tohno M."/>
        </authorList>
    </citation>
    <scope>NUCLEOTIDE SEQUENCE [LARGE SCALE GENOMIC DNA]</scope>
    <source>
        <strain evidence="1 2">DSM 12857</strain>
    </source>
</reference>
<accession>A0ABQ5M832</accession>